<dbReference type="OrthoDB" id="9978497at2"/>
<feature type="transmembrane region" description="Helical" evidence="1">
    <location>
        <begin position="6"/>
        <end position="27"/>
    </location>
</feature>
<evidence type="ECO:0000256" key="1">
    <source>
        <dbReference type="SAM" id="Phobius"/>
    </source>
</evidence>
<dbReference type="Proteomes" id="UP000216311">
    <property type="component" value="Unassembled WGS sequence"/>
</dbReference>
<keyword evidence="3" id="KW-1185">Reference proteome</keyword>
<dbReference type="RefSeq" id="WP_094364651.1">
    <property type="nucleotide sequence ID" value="NZ_NMVQ01000034.1"/>
</dbReference>
<keyword evidence="1" id="KW-0812">Transmembrane</keyword>
<reference evidence="2 3" key="1">
    <citation type="submission" date="2017-07" db="EMBL/GenBank/DDBJ databases">
        <title>Draft whole genome sequences of clinical Proprionibacteriaceae strains.</title>
        <authorList>
            <person name="Bernier A.-M."/>
            <person name="Bernard K."/>
            <person name="Domingo M.-C."/>
        </authorList>
    </citation>
    <scope>NUCLEOTIDE SEQUENCE [LARGE SCALE GENOMIC DNA]</scope>
    <source>
        <strain evidence="2 3">NML 130396</strain>
    </source>
</reference>
<organism evidence="2 3">
    <name type="scientific">Enemella dayhoffiae</name>
    <dbReference type="NCBI Taxonomy" id="2016507"/>
    <lineage>
        <taxon>Bacteria</taxon>
        <taxon>Bacillati</taxon>
        <taxon>Actinomycetota</taxon>
        <taxon>Actinomycetes</taxon>
        <taxon>Propionibacteriales</taxon>
        <taxon>Propionibacteriaceae</taxon>
        <taxon>Enemella</taxon>
    </lineage>
</organism>
<feature type="transmembrane region" description="Helical" evidence="1">
    <location>
        <begin position="39"/>
        <end position="62"/>
    </location>
</feature>
<evidence type="ECO:0000313" key="2">
    <source>
        <dbReference type="EMBL" id="OYO19356.1"/>
    </source>
</evidence>
<name>A0A255GWP0_9ACTN</name>
<dbReference type="EMBL" id="NMVQ01000034">
    <property type="protein sequence ID" value="OYO19356.1"/>
    <property type="molecule type" value="Genomic_DNA"/>
</dbReference>
<proteinExistence type="predicted"/>
<gene>
    <name evidence="2" type="ORF">CGZ93_13380</name>
</gene>
<accession>A0A255GWP0</accession>
<dbReference type="AlphaFoldDB" id="A0A255GWP0"/>
<evidence type="ECO:0000313" key="3">
    <source>
        <dbReference type="Proteomes" id="UP000216311"/>
    </source>
</evidence>
<keyword evidence="1" id="KW-0472">Membrane</keyword>
<keyword evidence="1" id="KW-1133">Transmembrane helix</keyword>
<comment type="caution">
    <text evidence="2">The sequence shown here is derived from an EMBL/GenBank/DDBJ whole genome shotgun (WGS) entry which is preliminary data.</text>
</comment>
<protein>
    <submittedName>
        <fullName evidence="2">Uncharacterized protein</fullName>
    </submittedName>
</protein>
<sequence>MNTGMLIGIVALVVGLPLAIIGVRLTFVNPPESRGRRRGALIAGLGLGIIWIGGFIGAFSSLA</sequence>